<dbReference type="Pfam" id="PF07814">
    <property type="entry name" value="WAPL"/>
    <property type="match status" value="1"/>
</dbReference>
<organism evidence="4 5">
    <name type="scientific">Iris pallida</name>
    <name type="common">Sweet iris</name>
    <dbReference type="NCBI Taxonomy" id="29817"/>
    <lineage>
        <taxon>Eukaryota</taxon>
        <taxon>Viridiplantae</taxon>
        <taxon>Streptophyta</taxon>
        <taxon>Embryophyta</taxon>
        <taxon>Tracheophyta</taxon>
        <taxon>Spermatophyta</taxon>
        <taxon>Magnoliopsida</taxon>
        <taxon>Liliopsida</taxon>
        <taxon>Asparagales</taxon>
        <taxon>Iridaceae</taxon>
        <taxon>Iridoideae</taxon>
        <taxon>Irideae</taxon>
        <taxon>Iris</taxon>
    </lineage>
</organism>
<name>A0AAX6HFA8_IRIPA</name>
<comment type="caution">
    <text evidence="4">The sequence shown here is derived from an EMBL/GenBank/DDBJ whole genome shotgun (WGS) entry which is preliminary data.</text>
</comment>
<evidence type="ECO:0000256" key="2">
    <source>
        <dbReference type="SAM" id="MobiDB-lite"/>
    </source>
</evidence>
<dbReference type="InterPro" id="IPR011989">
    <property type="entry name" value="ARM-like"/>
</dbReference>
<feature type="domain" description="Wings apart-like protein C-terminal" evidence="3">
    <location>
        <begin position="95"/>
        <end position="788"/>
    </location>
</feature>
<dbReference type="InterPro" id="IPR022771">
    <property type="entry name" value="WAPL_C"/>
</dbReference>
<feature type="region of interest" description="Disordered" evidence="2">
    <location>
        <begin position="32"/>
        <end position="91"/>
    </location>
</feature>
<dbReference type="Gene3D" id="1.25.10.10">
    <property type="entry name" value="Leucine-rich Repeat Variant"/>
    <property type="match status" value="2"/>
</dbReference>
<dbReference type="SUPFAM" id="SSF48371">
    <property type="entry name" value="ARM repeat"/>
    <property type="match status" value="1"/>
</dbReference>
<comment type="similarity">
    <text evidence="1">Belongs to the WAPL family.</text>
</comment>
<proteinExistence type="inferred from homology"/>
<dbReference type="EMBL" id="JANAVB010009999">
    <property type="protein sequence ID" value="KAJ6839422.1"/>
    <property type="molecule type" value="Genomic_DNA"/>
</dbReference>
<dbReference type="InterPro" id="IPR039874">
    <property type="entry name" value="WAPL"/>
</dbReference>
<evidence type="ECO:0000259" key="3">
    <source>
        <dbReference type="Pfam" id="PF07814"/>
    </source>
</evidence>
<dbReference type="AlphaFoldDB" id="A0AAX6HFA8"/>
<protein>
    <recommendedName>
        <fullName evidence="3">Wings apart-like protein C-terminal domain-containing protein</fullName>
    </recommendedName>
</protein>
<dbReference type="PANTHER" id="PTHR22100:SF13">
    <property type="entry name" value="WINGS APART-LIKE PROTEIN HOMOLOG"/>
    <property type="match status" value="1"/>
</dbReference>
<reference evidence="4" key="2">
    <citation type="submission" date="2023-04" db="EMBL/GenBank/DDBJ databases">
        <authorList>
            <person name="Bruccoleri R.E."/>
            <person name="Oakeley E.J."/>
            <person name="Faust A.-M."/>
            <person name="Dessus-Babus S."/>
            <person name="Altorfer M."/>
            <person name="Burckhardt D."/>
            <person name="Oertli M."/>
            <person name="Naumann U."/>
            <person name="Petersen F."/>
            <person name="Wong J."/>
        </authorList>
    </citation>
    <scope>NUCLEOTIDE SEQUENCE</scope>
    <source>
        <strain evidence="4">GSM-AAB239-AS_SAM_17_03QT</strain>
        <tissue evidence="4">Leaf</tissue>
    </source>
</reference>
<dbReference type="PANTHER" id="PTHR22100">
    <property type="entry name" value="WINGS APART-LIKE PROTEIN HOMOLOG"/>
    <property type="match status" value="1"/>
</dbReference>
<feature type="compositionally biased region" description="Pro residues" evidence="2">
    <location>
        <begin position="61"/>
        <end position="70"/>
    </location>
</feature>
<evidence type="ECO:0000256" key="1">
    <source>
        <dbReference type="ARBA" id="ARBA00006854"/>
    </source>
</evidence>
<dbReference type="FunFam" id="1.25.10.10:FF:000519">
    <property type="entry name" value="WAPL (Wings apart-like protein regulation of heterochromatin) protein"/>
    <property type="match status" value="1"/>
</dbReference>
<dbReference type="InterPro" id="IPR016024">
    <property type="entry name" value="ARM-type_fold"/>
</dbReference>
<sequence>MIVRTYARRSRCADHGGGNFYEPLADIESSEVDDSQEFSLSQGHRPFDFSSQDSDILLPLPSSPPAPPPARQSKKIRRARDGEAAPAPAPAATATLMEAQEFGEMMEHVDEANFALDGLRQGQPARIRRASLLSLLAICGAPQRRRLLRARGMTKRIIDAILALNFDDSPSTVAAAALFFVLASDVQDDHLLDSPACVQFLIKLLDPKMADTIEDQAPAIGSKLLGIIKPQVVMATNKGMDSSSRKIISQVQEILFDCKEIKSCSQDEDGVGRPELSSKWISLLTMEKACLSTVSFEDTCETVRRVGGNFKERLRELGGLDATFDVIVSCHSTMEKWSKHQTPSVPEFKDGKSLESVVLLLKCLKIMENATFLSKDNQGHLLNMRGKINAEGLCPSFAGIVISCIKFLSGLSLLQGPASISSKGDSTCFIENVYTHNRASQSQKKETARDNQDLMTAEDVIWRGIDDSHVKRTEASHRRQKLADSSSELSVSGSEMTVDVYSSKEKADSHSFEFVNEALSGSNGGSYHNANGLKVNINSNSLKVSIKSNGLKVNSGNFGKGSDRWISIRAIGQDSNSHVPAKATGSKSNIHRPFKRPHMSRYVKSVEDSFDPFAFDEDELEPSKWEKGARNKETTQMLQSEVTSKGHAEGSEIVNLAKDPSSSQSINSDSQMLETDFPTIVEEDTNLMEDCLLTSVKVLMNLTNDNPEGCQQIAACGGLDTMATLIISHFPSFDLWSPMCSQLKEDIPSSNQSTSAQLNDKHLSDHGLDFLVAILGLLVNLVEKNSRNRLRLASARVFLERPGSSGSAENQRDVIPLLCSIFLANQGAREAAGEQRLLQCDDESSLMQGEREAEMMIIEAYAALLLAFLSTESAKVREAIARCLPNHNLQSLVPVLERFVAFHLKLNMISPETHSMVAKVIEACKGP</sequence>
<dbReference type="Proteomes" id="UP001140949">
    <property type="component" value="Unassembled WGS sequence"/>
</dbReference>
<accession>A0AAX6HFA8</accession>
<evidence type="ECO:0000313" key="5">
    <source>
        <dbReference type="Proteomes" id="UP001140949"/>
    </source>
</evidence>
<reference evidence="4" key="1">
    <citation type="journal article" date="2023" name="GigaByte">
        <title>Genome assembly of the bearded iris, Iris pallida Lam.</title>
        <authorList>
            <person name="Bruccoleri R.E."/>
            <person name="Oakeley E.J."/>
            <person name="Faust A.M.E."/>
            <person name="Altorfer M."/>
            <person name="Dessus-Babus S."/>
            <person name="Burckhardt D."/>
            <person name="Oertli M."/>
            <person name="Naumann U."/>
            <person name="Petersen F."/>
            <person name="Wong J."/>
        </authorList>
    </citation>
    <scope>NUCLEOTIDE SEQUENCE</scope>
    <source>
        <strain evidence="4">GSM-AAB239-AS_SAM_17_03QT</strain>
    </source>
</reference>
<keyword evidence="5" id="KW-1185">Reference proteome</keyword>
<evidence type="ECO:0000313" key="4">
    <source>
        <dbReference type="EMBL" id="KAJ6839422.1"/>
    </source>
</evidence>
<gene>
    <name evidence="4" type="ORF">M6B38_314790</name>
</gene>